<evidence type="ECO:0000313" key="1">
    <source>
        <dbReference type="Proteomes" id="UP000887565"/>
    </source>
</evidence>
<protein>
    <submittedName>
        <fullName evidence="2">Uncharacterized protein</fullName>
    </submittedName>
</protein>
<name>A0A915I5S0_ROMCU</name>
<dbReference type="AlphaFoldDB" id="A0A915I5S0"/>
<accession>A0A915I5S0</accession>
<sequence length="65" mass="7375">MAHCYEEIRSSAKAQNQAITALTQKVEEPNSFDEASGPEDDEVIRPEQHLLAKEKLYLELVEEMA</sequence>
<evidence type="ECO:0000313" key="2">
    <source>
        <dbReference type="WBParaSite" id="nRc.2.0.1.t08729-RA"/>
    </source>
</evidence>
<reference evidence="2" key="1">
    <citation type="submission" date="2022-11" db="UniProtKB">
        <authorList>
            <consortium name="WormBaseParasite"/>
        </authorList>
    </citation>
    <scope>IDENTIFICATION</scope>
</reference>
<dbReference type="Proteomes" id="UP000887565">
    <property type="component" value="Unplaced"/>
</dbReference>
<keyword evidence="1" id="KW-1185">Reference proteome</keyword>
<dbReference type="WBParaSite" id="nRc.2.0.1.t08729-RA">
    <property type="protein sequence ID" value="nRc.2.0.1.t08729-RA"/>
    <property type="gene ID" value="nRc.2.0.1.g08729"/>
</dbReference>
<organism evidence="1 2">
    <name type="scientific">Romanomermis culicivorax</name>
    <name type="common">Nematode worm</name>
    <dbReference type="NCBI Taxonomy" id="13658"/>
    <lineage>
        <taxon>Eukaryota</taxon>
        <taxon>Metazoa</taxon>
        <taxon>Ecdysozoa</taxon>
        <taxon>Nematoda</taxon>
        <taxon>Enoplea</taxon>
        <taxon>Dorylaimia</taxon>
        <taxon>Mermithida</taxon>
        <taxon>Mermithoidea</taxon>
        <taxon>Mermithidae</taxon>
        <taxon>Romanomermis</taxon>
    </lineage>
</organism>
<proteinExistence type="predicted"/>